<dbReference type="SMR" id="Q4CVK7"/>
<dbReference type="AlphaFoldDB" id="Q4CVK7"/>
<keyword evidence="1" id="KW-0436">Ligase</keyword>
<dbReference type="Proteomes" id="UP000002296">
    <property type="component" value="Unassembled WGS sequence"/>
</dbReference>
<dbReference type="InParanoid" id="Q4CVK7"/>
<keyword evidence="2" id="KW-1185">Reference proteome</keyword>
<dbReference type="KEGG" id="tcr:509051.60"/>
<organism evidence="1 2">
    <name type="scientific">Trypanosoma cruzi (strain CL Brener)</name>
    <dbReference type="NCBI Taxonomy" id="353153"/>
    <lineage>
        <taxon>Eukaryota</taxon>
        <taxon>Discoba</taxon>
        <taxon>Euglenozoa</taxon>
        <taxon>Kinetoplastea</taxon>
        <taxon>Metakinetoplastina</taxon>
        <taxon>Trypanosomatida</taxon>
        <taxon>Trypanosomatidae</taxon>
        <taxon>Trypanosoma</taxon>
        <taxon>Schizotrypanum</taxon>
    </lineage>
</organism>
<name>Q4CVK7_TRYCC</name>
<dbReference type="PaxDb" id="353153-Q4CVK7"/>
<accession>Q4CVK7</accession>
<sequence length="219" mass="25903">MSFLRAFLSHFFFLFDDTFVSTPPSFFFSFCFCLFPPLPSLHLLTFRRLPVTGAEEMNGNFVFNGRSRPTHLSLSRDHQPSKDAILAETRKKRERREINRVQQQAALRIQRKARLWLSRMSLADLAFNLFQSVRDESQKTPGRRLERFCWDFEFFCRGKRRGFDHNSRRMMCTQVVLQQLRRSIRAGSVREELFGCQHGLDLLARLIFEEYARPPVNAE</sequence>
<dbReference type="GeneID" id="3536099"/>
<protein>
    <submittedName>
        <fullName evidence="1">Ubiquitin-protein ligase, putative</fullName>
    </submittedName>
</protein>
<proteinExistence type="predicted"/>
<dbReference type="EMBL" id="AAHK01001732">
    <property type="protein sequence ID" value="EAN84313.1"/>
    <property type="molecule type" value="Genomic_DNA"/>
</dbReference>
<feature type="non-terminal residue" evidence="1">
    <location>
        <position position="219"/>
    </location>
</feature>
<comment type="caution">
    <text evidence="1">The sequence shown here is derived from an EMBL/GenBank/DDBJ whole genome shotgun (WGS) entry which is preliminary data.</text>
</comment>
<dbReference type="GO" id="GO:0016874">
    <property type="term" value="F:ligase activity"/>
    <property type="evidence" value="ECO:0007669"/>
    <property type="project" value="UniProtKB-KW"/>
</dbReference>
<dbReference type="RefSeq" id="XP_806164.1">
    <property type="nucleotide sequence ID" value="XM_801071.1"/>
</dbReference>
<evidence type="ECO:0000313" key="2">
    <source>
        <dbReference type="Proteomes" id="UP000002296"/>
    </source>
</evidence>
<dbReference type="STRING" id="353153.Q4CVK7"/>
<reference evidence="1 2" key="1">
    <citation type="journal article" date="2005" name="Science">
        <title>The genome sequence of Trypanosoma cruzi, etiologic agent of Chagas disease.</title>
        <authorList>
            <person name="El-Sayed N.M."/>
            <person name="Myler P.J."/>
            <person name="Bartholomeu D.C."/>
            <person name="Nilsson D."/>
            <person name="Aggarwal G."/>
            <person name="Tran A.N."/>
            <person name="Ghedin E."/>
            <person name="Worthey E.A."/>
            <person name="Delcher A.L."/>
            <person name="Blandin G."/>
            <person name="Westenberger S.J."/>
            <person name="Caler E."/>
            <person name="Cerqueira G.C."/>
            <person name="Branche C."/>
            <person name="Haas B."/>
            <person name="Anupama A."/>
            <person name="Arner E."/>
            <person name="Aslund L."/>
            <person name="Attipoe P."/>
            <person name="Bontempi E."/>
            <person name="Bringaud F."/>
            <person name="Burton P."/>
            <person name="Cadag E."/>
            <person name="Campbell D.A."/>
            <person name="Carrington M."/>
            <person name="Crabtree J."/>
            <person name="Darban H."/>
            <person name="da Silveira J.F."/>
            <person name="de Jong P."/>
            <person name="Edwards K."/>
            <person name="Englund P.T."/>
            <person name="Fazelina G."/>
            <person name="Feldblyum T."/>
            <person name="Ferella M."/>
            <person name="Frasch A.C."/>
            <person name="Gull K."/>
            <person name="Horn D."/>
            <person name="Hou L."/>
            <person name="Huang Y."/>
            <person name="Kindlund E."/>
            <person name="Klingbeil M."/>
            <person name="Kluge S."/>
            <person name="Koo H."/>
            <person name="Lacerda D."/>
            <person name="Levin M.J."/>
            <person name="Lorenzi H."/>
            <person name="Louie T."/>
            <person name="Machado C.R."/>
            <person name="McCulloch R."/>
            <person name="McKenna A."/>
            <person name="Mizuno Y."/>
            <person name="Mottram J.C."/>
            <person name="Nelson S."/>
            <person name="Ochaya S."/>
            <person name="Osoegawa K."/>
            <person name="Pai G."/>
            <person name="Parsons M."/>
            <person name="Pentony M."/>
            <person name="Pettersson U."/>
            <person name="Pop M."/>
            <person name="Ramirez J.L."/>
            <person name="Rinta J."/>
            <person name="Robertson L."/>
            <person name="Salzberg S.L."/>
            <person name="Sanchez D.O."/>
            <person name="Seyler A."/>
            <person name="Sharma R."/>
            <person name="Shetty J."/>
            <person name="Simpson A.J."/>
            <person name="Sisk E."/>
            <person name="Tammi M.T."/>
            <person name="Tarleton R."/>
            <person name="Teixeira S."/>
            <person name="Van Aken S."/>
            <person name="Vogt C."/>
            <person name="Ward P.N."/>
            <person name="Wickstead B."/>
            <person name="Wortman J."/>
            <person name="White O."/>
            <person name="Fraser C.M."/>
            <person name="Stuart K.D."/>
            <person name="Andersson B."/>
        </authorList>
    </citation>
    <scope>NUCLEOTIDE SEQUENCE [LARGE SCALE GENOMIC DNA]</scope>
    <source>
        <strain evidence="1 2">CL Brener</strain>
    </source>
</reference>
<gene>
    <name evidence="1" type="ORF">Tc00.1047053509051.60</name>
</gene>
<evidence type="ECO:0000313" key="1">
    <source>
        <dbReference type="EMBL" id="EAN84313.1"/>
    </source>
</evidence>